<dbReference type="Proteomes" id="UP000233551">
    <property type="component" value="Unassembled WGS sequence"/>
</dbReference>
<feature type="compositionally biased region" description="Low complexity" evidence="1">
    <location>
        <begin position="184"/>
        <end position="195"/>
    </location>
</feature>
<evidence type="ECO:0000313" key="3">
    <source>
        <dbReference type="EMBL" id="PKI59190.1"/>
    </source>
</evidence>
<dbReference type="Pfam" id="PF17919">
    <property type="entry name" value="RT_RNaseH_2"/>
    <property type="match status" value="1"/>
</dbReference>
<gene>
    <name evidence="3" type="ORF">CRG98_020419</name>
</gene>
<proteinExistence type="predicted"/>
<feature type="region of interest" description="Disordered" evidence="1">
    <location>
        <begin position="136"/>
        <end position="229"/>
    </location>
</feature>
<organism evidence="3 4">
    <name type="scientific">Punica granatum</name>
    <name type="common">Pomegranate</name>
    <dbReference type="NCBI Taxonomy" id="22663"/>
    <lineage>
        <taxon>Eukaryota</taxon>
        <taxon>Viridiplantae</taxon>
        <taxon>Streptophyta</taxon>
        <taxon>Embryophyta</taxon>
        <taxon>Tracheophyta</taxon>
        <taxon>Spermatophyta</taxon>
        <taxon>Magnoliopsida</taxon>
        <taxon>eudicotyledons</taxon>
        <taxon>Gunneridae</taxon>
        <taxon>Pentapetalae</taxon>
        <taxon>rosids</taxon>
        <taxon>malvids</taxon>
        <taxon>Myrtales</taxon>
        <taxon>Lythraceae</taxon>
        <taxon>Punica</taxon>
    </lineage>
</organism>
<evidence type="ECO:0000259" key="2">
    <source>
        <dbReference type="PROSITE" id="PS50174"/>
    </source>
</evidence>
<dbReference type="Pfam" id="PF01585">
    <property type="entry name" value="G-patch"/>
    <property type="match status" value="1"/>
</dbReference>
<dbReference type="AlphaFoldDB" id="A0A2I0JTG7"/>
<dbReference type="SMART" id="SM00443">
    <property type="entry name" value="G_patch"/>
    <property type="match status" value="1"/>
</dbReference>
<feature type="compositionally biased region" description="Basic and acidic residues" evidence="1">
    <location>
        <begin position="136"/>
        <end position="147"/>
    </location>
</feature>
<dbReference type="PANTHER" id="PTHR48475:SF1">
    <property type="entry name" value="RNASE H TYPE-1 DOMAIN-CONTAINING PROTEIN"/>
    <property type="match status" value="1"/>
</dbReference>
<evidence type="ECO:0000256" key="1">
    <source>
        <dbReference type="SAM" id="MobiDB-lite"/>
    </source>
</evidence>
<dbReference type="PROSITE" id="PS50174">
    <property type="entry name" value="G_PATCH"/>
    <property type="match status" value="1"/>
</dbReference>
<dbReference type="PANTHER" id="PTHR48475">
    <property type="entry name" value="RIBONUCLEASE H"/>
    <property type="match status" value="1"/>
</dbReference>
<feature type="domain" description="G-patch" evidence="2">
    <location>
        <begin position="498"/>
        <end position="544"/>
    </location>
</feature>
<dbReference type="SUPFAM" id="SSF56672">
    <property type="entry name" value="DNA/RNA polymerases"/>
    <property type="match status" value="1"/>
</dbReference>
<protein>
    <recommendedName>
        <fullName evidence="2">G-patch domain-containing protein</fullName>
    </recommendedName>
</protein>
<reference evidence="3 4" key="1">
    <citation type="submission" date="2017-11" db="EMBL/GenBank/DDBJ databases">
        <title>De-novo sequencing of pomegranate (Punica granatum L.) genome.</title>
        <authorList>
            <person name="Akparov Z."/>
            <person name="Amiraslanov A."/>
            <person name="Hajiyeva S."/>
            <person name="Abbasov M."/>
            <person name="Kaur K."/>
            <person name="Hamwieh A."/>
            <person name="Solovyev V."/>
            <person name="Salamov A."/>
            <person name="Braich B."/>
            <person name="Kosarev P."/>
            <person name="Mahmoud A."/>
            <person name="Hajiyev E."/>
            <person name="Babayeva S."/>
            <person name="Izzatullayeva V."/>
            <person name="Mammadov A."/>
            <person name="Mammadov A."/>
            <person name="Sharifova S."/>
            <person name="Ojaghi J."/>
            <person name="Eynullazada K."/>
            <person name="Bayramov B."/>
            <person name="Abdulazimova A."/>
            <person name="Shahmuradov I."/>
        </authorList>
    </citation>
    <scope>NUCLEOTIDE SEQUENCE [LARGE SCALE GENOMIC DNA]</scope>
    <source>
        <strain evidence="4">cv. AG2017</strain>
        <tissue evidence="3">Leaf</tissue>
    </source>
</reference>
<evidence type="ECO:0000313" key="4">
    <source>
        <dbReference type="Proteomes" id="UP000233551"/>
    </source>
</evidence>
<feature type="compositionally biased region" description="Polar residues" evidence="1">
    <location>
        <begin position="165"/>
        <end position="183"/>
    </location>
</feature>
<dbReference type="SUPFAM" id="SSF53098">
    <property type="entry name" value="Ribonuclease H-like"/>
    <property type="match status" value="1"/>
</dbReference>
<dbReference type="GO" id="GO:0003676">
    <property type="term" value="F:nucleic acid binding"/>
    <property type="evidence" value="ECO:0007669"/>
    <property type="project" value="InterPro"/>
</dbReference>
<dbReference type="InterPro" id="IPR043502">
    <property type="entry name" value="DNA/RNA_pol_sf"/>
</dbReference>
<dbReference type="STRING" id="22663.A0A2I0JTG7"/>
<dbReference type="InterPro" id="IPR036397">
    <property type="entry name" value="RNaseH_sf"/>
</dbReference>
<name>A0A2I0JTG7_PUNGR</name>
<dbReference type="InterPro" id="IPR000467">
    <property type="entry name" value="G_patch_dom"/>
</dbReference>
<keyword evidence="4" id="KW-1185">Reference proteome</keyword>
<dbReference type="Gene3D" id="3.30.70.270">
    <property type="match status" value="2"/>
</dbReference>
<dbReference type="InterPro" id="IPR041577">
    <property type="entry name" value="RT_RNaseH_2"/>
</dbReference>
<dbReference type="Gene3D" id="3.10.10.10">
    <property type="entry name" value="HIV Type 1 Reverse Transcriptase, subunit A, domain 1"/>
    <property type="match status" value="1"/>
</dbReference>
<dbReference type="InterPro" id="IPR043128">
    <property type="entry name" value="Rev_trsase/Diguanyl_cyclase"/>
</dbReference>
<dbReference type="Gene3D" id="3.30.420.10">
    <property type="entry name" value="Ribonuclease H-like superfamily/Ribonuclease H"/>
    <property type="match status" value="1"/>
</dbReference>
<dbReference type="InterPro" id="IPR012337">
    <property type="entry name" value="RNaseH-like_sf"/>
</dbReference>
<dbReference type="EMBL" id="PGOL01001316">
    <property type="protein sequence ID" value="PKI59190.1"/>
    <property type="molecule type" value="Genomic_DNA"/>
</dbReference>
<sequence>MEESIRALQSGDARLDARYGDCSLFPGMRLPPKFKIPEFKTYEGTTDPRHHLRHYRGKMLQYWEYEEFVIHSFQDSLSGSALDWFMSLRAEDVPTWGDLSRKGVYYSHLLAHTSSFSDLIEAGKKLDLGIKLGRMEEPTNKGEDSSKKVPATSPPSGRRRGKEVSVNTVNTTHQAPQQYSMNFTSAPPATPSYTPHYQPSAPRATQPTQRVPPPQGQQDGAAQSRPRRQYPALPVPLSHIYRQVRDKIGTIVPGPNFDPTIQDQSKQCEYHRGAPGYTLDNCWRLRERIQGMIEAKELVFNAGNGEQGCPSPFVIEYVPAEVAVGFTGAGAPPAPFVIDIPAREPYSDDKVPWTYEGGCAHFRALHIVCKCNNHIVGRVMKDNGSMLNVCPVTTLKQINVDLNRIRHSKTTVRAFDGSRREVNGEIDLLIDIGPASHSKCWISRTPSAYSLEGLGSIRPAPFRPRFIRSVGDDENLPFHSFETISVIRDFGEVGPSHADCMIGKVLLRHNYIPGTGLGARGQGINRPIEVEVYKHRRGLGFRPSCHEIIEARRGNHLHRLATHYGVHIRPAQENEELNNWTSVLHYSAVIADVLHSNPNLRRVDSNPSEECLGEPGPIYFGEGLDEDSLVPEIEESLRRLEDRQLTSLEPTEEINVGTEEEPRVLKIGMSLDPTQRARMIDFLTRSSRPSGNNCEQRASLLLRIKEEVVKQINAGFLEVCNYSEWVANIVRVEKKDGRVRVCVDYRDLNKASPKDNFPLPHIDILVDNTARHAQFSFMDGFSGYNQIRMAEEDKIKTTFTTIEYKHRLNPAKCTFSAQSGKLLGFVVSERGIEVDPDKVKAIKELPPPSSVREVRGFLGRLNYIARFIANLTDKCQPLFRLLRKNAAIEWDEECHKAFNTIKAYLVQPPVLVPPTPGRLLILYLTVRRQSLGCMLGQEEESTHTERAIYYLSKKFTDGESNYPEIEKMCCALVWVMQRLRQYTLYHTVRFLSKADPLKYLLDSPSSTRNLAKWRCQLTEYDIEYVSRVSVKWQAIADHLAEFPIEDHTPINPDFPDEGILQVDDEGEKSGWKMYFDGAVNSMGSGIGAVLISPDGHYYPVSAKIDFPCTNNVAEYEACKAVDEDIKNLLRTGQFPPFADRRDRKTLRRLAIHYFLSGEILYRRSFDSTLLRCIDEHESRCLMEEVHEGNCGPHMNGLMLAKKIMRLGYYWSTMEIDCVKHVRHCHRCQVFADQIKAQPNELRPMMAPWPFSMWGMDVIGPINPKASNGHVHFGGD</sequence>
<accession>A0A2I0JTG7</accession>
<dbReference type="Gene3D" id="1.10.340.70">
    <property type="match status" value="1"/>
</dbReference>
<dbReference type="CDD" id="cd01647">
    <property type="entry name" value="RT_LTR"/>
    <property type="match status" value="1"/>
</dbReference>
<comment type="caution">
    <text evidence="3">The sequence shown here is derived from an EMBL/GenBank/DDBJ whole genome shotgun (WGS) entry which is preliminary data.</text>
</comment>
<dbReference type="FunFam" id="3.30.70.270:FF:000023">
    <property type="entry name" value="Pol"/>
    <property type="match status" value="1"/>
</dbReference>